<dbReference type="Gene3D" id="2.30.30.100">
    <property type="match status" value="1"/>
</dbReference>
<evidence type="ECO:0000313" key="1">
    <source>
        <dbReference type="EMBL" id="ADO97781.1"/>
    </source>
</evidence>
<dbReference type="Pfam" id="PF20198">
    <property type="entry name" value="DUF6561"/>
    <property type="match status" value="1"/>
</dbReference>
<dbReference type="EMBL" id="GU071096">
    <property type="protein sequence ID" value="ADO97781.1"/>
    <property type="molecule type" value="Genomic_DNA"/>
</dbReference>
<organism evidence="1 2">
    <name type="scientific">Synechococcus phage S-ShM2</name>
    <dbReference type="NCBI Taxonomy" id="445683"/>
    <lineage>
        <taxon>Viruses</taxon>
        <taxon>Duplodnaviria</taxon>
        <taxon>Heunggongvirae</taxon>
        <taxon>Uroviricota</taxon>
        <taxon>Caudoviricetes</taxon>
        <taxon>Pantevenvirales</taxon>
        <taxon>Kyanoviridae</taxon>
        <taxon>Ahtivirus</taxon>
        <taxon>Ahtivirus sagseatwo</taxon>
    </lineage>
</organism>
<protein>
    <submittedName>
        <fullName evidence="1">Uncharacterized protein</fullName>
    </submittedName>
</protein>
<dbReference type="Proteomes" id="UP000006525">
    <property type="component" value="Segment"/>
</dbReference>
<name>E3SJJ1_9CAUD</name>
<dbReference type="RefSeq" id="YP_004322836.1">
    <property type="nucleotide sequence ID" value="NC_015281.1"/>
</dbReference>
<dbReference type="InterPro" id="IPR046691">
    <property type="entry name" value="DUF6561"/>
</dbReference>
<proteinExistence type="predicted"/>
<evidence type="ECO:0000313" key="2">
    <source>
        <dbReference type="Proteomes" id="UP000006525"/>
    </source>
</evidence>
<reference evidence="1 2" key="1">
    <citation type="journal article" date="2010" name="Environ. Microbiol.">
        <title>Genomic analysis of oceanic cyanobacterial myoviruses compared with T4-like myoviruses from diverse hosts and environments.</title>
        <authorList>
            <person name="Sullivan M.B."/>
            <person name="Huang K.H."/>
            <person name="Ignacio-Espinoza J.C."/>
            <person name="Berlin A.M."/>
            <person name="Kelly L."/>
            <person name="Weigele P.R."/>
            <person name="DeFrancesco A.S."/>
            <person name="Kern S.E."/>
            <person name="Thompson L.R."/>
            <person name="Young S."/>
            <person name="Yandava C."/>
            <person name="Fu R."/>
            <person name="Krastins B."/>
            <person name="Chase M."/>
            <person name="Sarracino D."/>
            <person name="Osburne M.S."/>
            <person name="Henn M.R."/>
            <person name="Chisholm S.W."/>
        </authorList>
    </citation>
    <scope>NUCLEOTIDE SEQUENCE [LARGE SCALE GENOMIC DNA]</scope>
    <source>
        <strain evidence="1">8102-4</strain>
    </source>
</reference>
<dbReference type="KEGG" id="vg:10327325"/>
<dbReference type="GeneID" id="10327325"/>
<accession>E3SJJ1</accession>
<gene>
    <name evidence="1" type="ORF">SShM2_170</name>
</gene>
<sequence>MMQSWKNTPKLQRYIKMDNVKILLLKNGGLTDYLIGRVTELDEEPSVFVEKCYKIQSEDMEPYPCYAKQRDLFLTSDSIFTIVEPNKAVLEMYLDKEKSEPTTE</sequence>
<keyword evidence="2" id="KW-1185">Reference proteome</keyword>
<dbReference type="OrthoDB" id="25340at10239"/>